<dbReference type="SUPFAM" id="SSF88946">
    <property type="entry name" value="Sigma2 domain of RNA polymerase sigma factors"/>
    <property type="match status" value="1"/>
</dbReference>
<comment type="similarity">
    <text evidence="1">Belongs to the sigma-70 factor family. ECF subfamily.</text>
</comment>
<comment type="caution">
    <text evidence="7">The sequence shown here is derived from an EMBL/GenBank/DDBJ whole genome shotgun (WGS) entry which is preliminary data.</text>
</comment>
<evidence type="ECO:0000259" key="6">
    <source>
        <dbReference type="Pfam" id="PF08281"/>
    </source>
</evidence>
<evidence type="ECO:0000313" key="8">
    <source>
        <dbReference type="Proteomes" id="UP000823850"/>
    </source>
</evidence>
<dbReference type="SUPFAM" id="SSF88659">
    <property type="entry name" value="Sigma3 and sigma4 domains of RNA polymerase sigma factors"/>
    <property type="match status" value="1"/>
</dbReference>
<evidence type="ECO:0000256" key="1">
    <source>
        <dbReference type="ARBA" id="ARBA00010641"/>
    </source>
</evidence>
<dbReference type="AlphaFoldDB" id="A0A9D2U3V3"/>
<evidence type="ECO:0000256" key="3">
    <source>
        <dbReference type="ARBA" id="ARBA00023082"/>
    </source>
</evidence>
<keyword evidence="3" id="KW-0731">Sigma factor</keyword>
<dbReference type="PANTHER" id="PTHR43133:SF51">
    <property type="entry name" value="RNA POLYMERASE SIGMA FACTOR"/>
    <property type="match status" value="1"/>
</dbReference>
<dbReference type="NCBIfam" id="TIGR02937">
    <property type="entry name" value="sigma70-ECF"/>
    <property type="match status" value="1"/>
</dbReference>
<dbReference type="InterPro" id="IPR013324">
    <property type="entry name" value="RNA_pol_sigma_r3/r4-like"/>
</dbReference>
<feature type="domain" description="RNA polymerase sigma factor 70 region 4 type 2" evidence="6">
    <location>
        <begin position="97"/>
        <end position="148"/>
    </location>
</feature>
<name>A0A9D2U3V3_9FIRM</name>
<evidence type="ECO:0000259" key="5">
    <source>
        <dbReference type="Pfam" id="PF04542"/>
    </source>
</evidence>
<keyword evidence="2" id="KW-0805">Transcription regulation</keyword>
<dbReference type="Gene3D" id="1.10.10.10">
    <property type="entry name" value="Winged helix-like DNA-binding domain superfamily/Winged helix DNA-binding domain"/>
    <property type="match status" value="1"/>
</dbReference>
<accession>A0A9D2U3V3</accession>
<reference evidence="7" key="1">
    <citation type="journal article" date="2021" name="PeerJ">
        <title>Extensive microbial diversity within the chicken gut microbiome revealed by metagenomics and culture.</title>
        <authorList>
            <person name="Gilroy R."/>
            <person name="Ravi A."/>
            <person name="Getino M."/>
            <person name="Pursley I."/>
            <person name="Horton D.L."/>
            <person name="Alikhan N.F."/>
            <person name="Baker D."/>
            <person name="Gharbi K."/>
            <person name="Hall N."/>
            <person name="Watson M."/>
            <person name="Adriaenssens E.M."/>
            <person name="Foster-Nyarko E."/>
            <person name="Jarju S."/>
            <person name="Secka A."/>
            <person name="Antonio M."/>
            <person name="Oren A."/>
            <person name="Chaudhuri R.R."/>
            <person name="La Ragione R."/>
            <person name="Hildebrand F."/>
            <person name="Pallen M.J."/>
        </authorList>
    </citation>
    <scope>NUCLEOTIDE SEQUENCE</scope>
    <source>
        <strain evidence="7">ChiW19-6364</strain>
    </source>
</reference>
<dbReference type="InterPro" id="IPR014284">
    <property type="entry name" value="RNA_pol_sigma-70_dom"/>
</dbReference>
<proteinExistence type="inferred from homology"/>
<dbReference type="Pfam" id="PF08281">
    <property type="entry name" value="Sigma70_r4_2"/>
    <property type="match status" value="1"/>
</dbReference>
<dbReference type="GO" id="GO:0003677">
    <property type="term" value="F:DNA binding"/>
    <property type="evidence" value="ECO:0007669"/>
    <property type="project" value="InterPro"/>
</dbReference>
<evidence type="ECO:0000256" key="4">
    <source>
        <dbReference type="ARBA" id="ARBA00023163"/>
    </source>
</evidence>
<feature type="domain" description="RNA polymerase sigma-70 region 2" evidence="5">
    <location>
        <begin position="12"/>
        <end position="76"/>
    </location>
</feature>
<gene>
    <name evidence="7" type="ORF">H9913_08940</name>
</gene>
<dbReference type="GO" id="GO:0006352">
    <property type="term" value="P:DNA-templated transcription initiation"/>
    <property type="evidence" value="ECO:0007669"/>
    <property type="project" value="InterPro"/>
</dbReference>
<dbReference type="EMBL" id="DWUX01000161">
    <property type="protein sequence ID" value="HJD40141.1"/>
    <property type="molecule type" value="Genomic_DNA"/>
</dbReference>
<evidence type="ECO:0000256" key="2">
    <source>
        <dbReference type="ARBA" id="ARBA00023015"/>
    </source>
</evidence>
<evidence type="ECO:0000313" key="7">
    <source>
        <dbReference type="EMBL" id="HJD40141.1"/>
    </source>
</evidence>
<dbReference type="InterPro" id="IPR013325">
    <property type="entry name" value="RNA_pol_sigma_r2"/>
</dbReference>
<dbReference type="InterPro" id="IPR036388">
    <property type="entry name" value="WH-like_DNA-bd_sf"/>
</dbReference>
<dbReference type="GO" id="GO:0016987">
    <property type="term" value="F:sigma factor activity"/>
    <property type="evidence" value="ECO:0007669"/>
    <property type="project" value="UniProtKB-KW"/>
</dbReference>
<dbReference type="PANTHER" id="PTHR43133">
    <property type="entry name" value="RNA POLYMERASE ECF-TYPE SIGMA FACTO"/>
    <property type="match status" value="1"/>
</dbReference>
<dbReference type="Pfam" id="PF04542">
    <property type="entry name" value="Sigma70_r2"/>
    <property type="match status" value="1"/>
</dbReference>
<organism evidence="7 8">
    <name type="scientific">Candidatus Blautia stercoripullorum</name>
    <dbReference type="NCBI Taxonomy" id="2838502"/>
    <lineage>
        <taxon>Bacteria</taxon>
        <taxon>Bacillati</taxon>
        <taxon>Bacillota</taxon>
        <taxon>Clostridia</taxon>
        <taxon>Lachnospirales</taxon>
        <taxon>Lachnospiraceae</taxon>
        <taxon>Blautia</taxon>
    </lineage>
</organism>
<dbReference type="Proteomes" id="UP000823850">
    <property type="component" value="Unassembled WGS sequence"/>
</dbReference>
<keyword evidence="4" id="KW-0804">Transcription</keyword>
<dbReference type="InterPro" id="IPR013249">
    <property type="entry name" value="RNA_pol_sigma70_r4_t2"/>
</dbReference>
<dbReference type="InterPro" id="IPR007627">
    <property type="entry name" value="RNA_pol_sigma70_r2"/>
</dbReference>
<reference evidence="7" key="2">
    <citation type="submission" date="2021-04" db="EMBL/GenBank/DDBJ databases">
        <authorList>
            <person name="Gilroy R."/>
        </authorList>
    </citation>
    <scope>NUCLEOTIDE SEQUENCE</scope>
    <source>
        <strain evidence="7">ChiW19-6364</strain>
    </source>
</reference>
<sequence length="160" mass="18885">MKKEEFIEEVRASEEMLYHTALSVLRNEADTADAVQEALLKAYENLPSLREDRYFRSWLVRILLNECYRIQRHQKKIVAYEEYMDQEEAEQAASYSELYQAILLLSREQRVAVTLFYIDGFSIEEISRIMGTGKSTVKTRLYRARARLRELLGDKEEVTC</sequence>
<dbReference type="InterPro" id="IPR039425">
    <property type="entry name" value="RNA_pol_sigma-70-like"/>
</dbReference>
<dbReference type="Gene3D" id="1.10.1740.10">
    <property type="match status" value="1"/>
</dbReference>
<protein>
    <submittedName>
        <fullName evidence="7">Sigma-70 family RNA polymerase sigma factor</fullName>
    </submittedName>
</protein>